<organism evidence="2 3">
    <name type="scientific">Phasianus colchicus</name>
    <name type="common">Common pheasant</name>
    <dbReference type="NCBI Taxonomy" id="9054"/>
    <lineage>
        <taxon>Eukaryota</taxon>
        <taxon>Metazoa</taxon>
        <taxon>Chordata</taxon>
        <taxon>Craniata</taxon>
        <taxon>Vertebrata</taxon>
        <taxon>Euteleostomi</taxon>
        <taxon>Archelosauria</taxon>
        <taxon>Archosauria</taxon>
        <taxon>Dinosauria</taxon>
        <taxon>Saurischia</taxon>
        <taxon>Theropoda</taxon>
        <taxon>Coelurosauria</taxon>
        <taxon>Aves</taxon>
        <taxon>Neognathae</taxon>
        <taxon>Galloanserae</taxon>
        <taxon>Galliformes</taxon>
        <taxon>Phasianidae</taxon>
        <taxon>Phasianinae</taxon>
        <taxon>Phasianus</taxon>
    </lineage>
</organism>
<dbReference type="Ensembl" id="ENSPCLT00000010587.1">
    <property type="protein sequence ID" value="ENSPCLP00000007709.1"/>
    <property type="gene ID" value="ENSPCLG00000006448.1"/>
</dbReference>
<feature type="transmembrane region" description="Helical" evidence="1">
    <location>
        <begin position="29"/>
        <end position="49"/>
    </location>
</feature>
<reference evidence="2" key="1">
    <citation type="submission" date="2025-08" db="UniProtKB">
        <authorList>
            <consortium name="Ensembl"/>
        </authorList>
    </citation>
    <scope>IDENTIFICATION</scope>
</reference>
<dbReference type="Proteomes" id="UP000472261">
    <property type="component" value="Unplaced"/>
</dbReference>
<accession>A0A669PI33</accession>
<reference evidence="2" key="2">
    <citation type="submission" date="2025-09" db="UniProtKB">
        <authorList>
            <consortium name="Ensembl"/>
        </authorList>
    </citation>
    <scope>IDENTIFICATION</scope>
</reference>
<name>A0A669PI33_PHACC</name>
<evidence type="ECO:0000256" key="1">
    <source>
        <dbReference type="SAM" id="Phobius"/>
    </source>
</evidence>
<keyword evidence="3" id="KW-1185">Reference proteome</keyword>
<sequence>MAAMAEEQGGVIQGCGTDRMMGRSHKRMAVVSAMSWVLYLWISACAMLLCQGSLHHTFQQHHLHRPGGGKLSPVTLLSCLVTSDPGRQHGLWGAGVAARWAVKNSVTKAR</sequence>
<dbReference type="AlphaFoldDB" id="A0A669PI33"/>
<proteinExistence type="predicted"/>
<evidence type="ECO:0000313" key="3">
    <source>
        <dbReference type="Proteomes" id="UP000472261"/>
    </source>
</evidence>
<evidence type="ECO:0000313" key="2">
    <source>
        <dbReference type="Ensembl" id="ENSPCLP00000007709.1"/>
    </source>
</evidence>
<keyword evidence="1" id="KW-0812">Transmembrane</keyword>
<keyword evidence="1" id="KW-1133">Transmembrane helix</keyword>
<protein>
    <submittedName>
        <fullName evidence="2">Uncharacterized protein</fullName>
    </submittedName>
</protein>
<keyword evidence="1" id="KW-0472">Membrane</keyword>